<evidence type="ECO:0000313" key="2">
    <source>
        <dbReference type="EMBL" id="CDO11476.1"/>
    </source>
</evidence>
<comment type="caution">
    <text evidence="2">The sequence shown here is derived from an EMBL/GenBank/DDBJ whole genome shotgun (WGS) entry which is preliminary data.</text>
</comment>
<accession>W9BA19</accession>
<feature type="transmembrane region" description="Helical" evidence="1">
    <location>
        <begin position="20"/>
        <end position="39"/>
    </location>
</feature>
<sequence>MGPLSVITLLLMVSNQTMAVWLFIFIGVPLLFVGFLIATTPPSPKSDTMGDDV</sequence>
<evidence type="ECO:0000313" key="3">
    <source>
        <dbReference type="Proteomes" id="UP000028870"/>
    </source>
</evidence>
<keyword evidence="3" id="KW-1185">Reference proteome</keyword>
<dbReference type="EMBL" id="CCBB010000003">
    <property type="protein sequence ID" value="CDO11476.1"/>
    <property type="molecule type" value="Genomic_DNA"/>
</dbReference>
<name>W9BA19_MYCCO</name>
<keyword evidence="1" id="KW-0472">Membrane</keyword>
<dbReference type="AlphaFoldDB" id="W9BA19"/>
<proteinExistence type="predicted"/>
<keyword evidence="1" id="KW-0812">Transmembrane</keyword>
<evidence type="ECO:0008006" key="4">
    <source>
        <dbReference type="Google" id="ProtNLM"/>
    </source>
</evidence>
<evidence type="ECO:0000256" key="1">
    <source>
        <dbReference type="SAM" id="Phobius"/>
    </source>
</evidence>
<reference evidence="2" key="1">
    <citation type="submission" date="2014-03" db="EMBL/GenBank/DDBJ databases">
        <title>Draft Genome Sequence of Mycobacterium cosmeticum DSM 44829.</title>
        <authorList>
            <person name="Croce O."/>
            <person name="Robert C."/>
            <person name="Raoult D."/>
            <person name="Drancourt M."/>
        </authorList>
    </citation>
    <scope>NUCLEOTIDE SEQUENCE [LARGE SCALE GENOMIC DNA]</scope>
    <source>
        <strain evidence="2">DSM 44829</strain>
    </source>
</reference>
<dbReference type="Proteomes" id="UP000028870">
    <property type="component" value="Unassembled WGS sequence"/>
</dbReference>
<gene>
    <name evidence="2" type="ORF">BN977_06318</name>
</gene>
<protein>
    <recommendedName>
        <fullName evidence="4">Transmembrane protein</fullName>
    </recommendedName>
</protein>
<organism evidence="2 3">
    <name type="scientific">Mycolicibacterium cosmeticum</name>
    <dbReference type="NCBI Taxonomy" id="258533"/>
    <lineage>
        <taxon>Bacteria</taxon>
        <taxon>Bacillati</taxon>
        <taxon>Actinomycetota</taxon>
        <taxon>Actinomycetes</taxon>
        <taxon>Mycobacteriales</taxon>
        <taxon>Mycobacteriaceae</taxon>
        <taxon>Mycolicibacterium</taxon>
    </lineage>
</organism>
<keyword evidence="1" id="KW-1133">Transmembrane helix</keyword>
<reference evidence="2" key="2">
    <citation type="submission" date="2014-03" db="EMBL/GenBank/DDBJ databases">
        <authorList>
            <person name="Urmite Genomes"/>
        </authorList>
    </citation>
    <scope>NUCLEOTIDE SEQUENCE</scope>
    <source>
        <strain evidence="2">DSM 44829</strain>
    </source>
</reference>